<organism evidence="2">
    <name type="scientific">Litopenaeus vannamei majanivirus Nimav-1_LVa</name>
    <dbReference type="NCBI Taxonomy" id="2984273"/>
    <lineage>
        <taxon>Viruses</taxon>
        <taxon>Viruses incertae sedis</taxon>
        <taxon>Naldaviricetes</taxon>
        <taxon>Nimaviridae</taxon>
    </lineage>
</organism>
<dbReference type="EMBL" id="LC738872">
    <property type="protein sequence ID" value="BDT62157.1"/>
    <property type="molecule type" value="Genomic_DNA"/>
</dbReference>
<evidence type="ECO:0000256" key="1">
    <source>
        <dbReference type="SAM" id="MobiDB-lite"/>
    </source>
</evidence>
<evidence type="ECO:0000313" key="2">
    <source>
        <dbReference type="EMBL" id="BDT62157.1"/>
    </source>
</evidence>
<name>A0A9C7CEG6_9VIRU</name>
<proteinExistence type="predicted"/>
<feature type="region of interest" description="Disordered" evidence="1">
    <location>
        <begin position="46"/>
        <end position="96"/>
    </location>
</feature>
<sequence length="316" mass="37313">MRKETYNFEIRGNASSPILERQTQTTNDVSQRYSKLQVPKVFIKKKRNRQHVLSPKRNNVSSMRKIDVKRKSQTQLTDNISQQQQHGPSSAQTTGGSKVFIRAWDRELDPSSSMSATAAAGRGQLQLPYDSSPSLLKQYNQTVHELEMKNRTISNIICNKSNSEKNICLYLYEQFQIILNDENMEYHQVLIKFIDLENNEVIVDFNRIEKTITNRHLYLENDKLPNSKVCYYLYYLSTSIKQMMLDILGEIDMVKEIRKKGPPLEYCIEFRKNENHLSYRTRLEIEKKHKSKLRIVQVPYKILMFKQRHPLKLYKK</sequence>
<protein>
    <submittedName>
        <fullName evidence="2">Uncharacterized protein</fullName>
    </submittedName>
</protein>
<reference evidence="2" key="1">
    <citation type="submission" date="2022-10" db="EMBL/GenBank/DDBJ databases">
        <title>Genome sequences of endogenous nimaviruses in decapod crustaceans.</title>
        <authorList>
            <person name="Kawato S."/>
            <person name="Nozaki R."/>
            <person name="Kondo H."/>
            <person name="Hirono I."/>
        </authorList>
    </citation>
    <scope>NUCLEOTIDE SEQUENCE</scope>
    <source>
        <strain evidence="2">Lva-Nima_1</strain>
    </source>
</reference>
<feature type="compositionally biased region" description="Polar residues" evidence="1">
    <location>
        <begin position="73"/>
        <end position="96"/>
    </location>
</feature>
<accession>A0A9C7CEG6</accession>